<organism evidence="6 7">
    <name type="scientific">Methylomonas defluvii</name>
    <dbReference type="NCBI Taxonomy" id="3045149"/>
    <lineage>
        <taxon>Bacteria</taxon>
        <taxon>Pseudomonadati</taxon>
        <taxon>Pseudomonadota</taxon>
        <taxon>Gammaproteobacteria</taxon>
        <taxon>Methylococcales</taxon>
        <taxon>Methylococcaceae</taxon>
        <taxon>Methylomonas</taxon>
    </lineage>
</organism>
<dbReference type="SMART" id="SM00448">
    <property type="entry name" value="REC"/>
    <property type="match status" value="1"/>
</dbReference>
<dbReference type="Proteomes" id="UP001284537">
    <property type="component" value="Unassembled WGS sequence"/>
</dbReference>
<dbReference type="InterPro" id="IPR001789">
    <property type="entry name" value="Sig_transdc_resp-reg_receiver"/>
</dbReference>
<protein>
    <submittedName>
        <fullName evidence="6">Response regulator transcription factor</fullName>
    </submittedName>
</protein>
<dbReference type="InterPro" id="IPR058245">
    <property type="entry name" value="NreC/VraR/RcsB-like_REC"/>
</dbReference>
<evidence type="ECO:0000259" key="5">
    <source>
        <dbReference type="PROSITE" id="PS50110"/>
    </source>
</evidence>
<dbReference type="SMART" id="SM00421">
    <property type="entry name" value="HTH_LUXR"/>
    <property type="match status" value="1"/>
</dbReference>
<dbReference type="InterPro" id="IPR011006">
    <property type="entry name" value="CheY-like_superfamily"/>
</dbReference>
<dbReference type="PROSITE" id="PS50110">
    <property type="entry name" value="RESPONSE_REGULATORY"/>
    <property type="match status" value="1"/>
</dbReference>
<dbReference type="SUPFAM" id="SSF46894">
    <property type="entry name" value="C-terminal effector domain of the bipartite response regulators"/>
    <property type="match status" value="1"/>
</dbReference>
<name>A0ABU4UDJ4_9GAMM</name>
<keyword evidence="7" id="KW-1185">Reference proteome</keyword>
<evidence type="ECO:0000256" key="2">
    <source>
        <dbReference type="ARBA" id="ARBA00023125"/>
    </source>
</evidence>
<dbReference type="Gene3D" id="3.40.50.2300">
    <property type="match status" value="1"/>
</dbReference>
<dbReference type="CDD" id="cd06170">
    <property type="entry name" value="LuxR_C_like"/>
    <property type="match status" value="1"/>
</dbReference>
<proteinExistence type="predicted"/>
<evidence type="ECO:0000256" key="3">
    <source>
        <dbReference type="PROSITE-ProRule" id="PRU00169"/>
    </source>
</evidence>
<keyword evidence="1 3" id="KW-0597">Phosphoprotein</keyword>
<dbReference type="RefSeq" id="WP_319961357.1">
    <property type="nucleotide sequence ID" value="NZ_JAXARY010000007.1"/>
</dbReference>
<dbReference type="EMBL" id="JAXARY010000007">
    <property type="protein sequence ID" value="MDX8127491.1"/>
    <property type="molecule type" value="Genomic_DNA"/>
</dbReference>
<sequence>MNNKIKIVLVDDHLVVRAGFKMLLAAGDSVEVIGEAERGEQAIQLYQELQPDMLVMDLSMPGIGGLETIRRIIQRDSEARILVFSVHHEQVYVSRALAAGAQGYITKNSAPGILAEAIAAIMAGQQYVERGLVKGGGEEQQYTGYHAIIAGFSAREFDVFSLLAQGLTVHKIADQLCLGHKTVANYATQIKKKLQVDTTTELAHIAVNLGMTAR</sequence>
<dbReference type="Pfam" id="PF00196">
    <property type="entry name" value="GerE"/>
    <property type="match status" value="1"/>
</dbReference>
<dbReference type="InterPro" id="IPR039420">
    <property type="entry name" value="WalR-like"/>
</dbReference>
<dbReference type="SUPFAM" id="SSF52172">
    <property type="entry name" value="CheY-like"/>
    <property type="match status" value="1"/>
</dbReference>
<evidence type="ECO:0000313" key="7">
    <source>
        <dbReference type="Proteomes" id="UP001284537"/>
    </source>
</evidence>
<dbReference type="PROSITE" id="PS50043">
    <property type="entry name" value="HTH_LUXR_2"/>
    <property type="match status" value="1"/>
</dbReference>
<dbReference type="PRINTS" id="PR00038">
    <property type="entry name" value="HTHLUXR"/>
</dbReference>
<dbReference type="Pfam" id="PF00072">
    <property type="entry name" value="Response_reg"/>
    <property type="match status" value="1"/>
</dbReference>
<dbReference type="InterPro" id="IPR016032">
    <property type="entry name" value="Sig_transdc_resp-reg_C-effctor"/>
</dbReference>
<comment type="caution">
    <text evidence="6">The sequence shown here is derived from an EMBL/GenBank/DDBJ whole genome shotgun (WGS) entry which is preliminary data.</text>
</comment>
<feature type="modified residue" description="4-aspartylphosphate" evidence="3">
    <location>
        <position position="57"/>
    </location>
</feature>
<evidence type="ECO:0000259" key="4">
    <source>
        <dbReference type="PROSITE" id="PS50043"/>
    </source>
</evidence>
<dbReference type="PANTHER" id="PTHR43214">
    <property type="entry name" value="TWO-COMPONENT RESPONSE REGULATOR"/>
    <property type="match status" value="1"/>
</dbReference>
<keyword evidence="2" id="KW-0238">DNA-binding</keyword>
<dbReference type="CDD" id="cd17535">
    <property type="entry name" value="REC_NarL-like"/>
    <property type="match status" value="1"/>
</dbReference>
<feature type="domain" description="Response regulatory" evidence="5">
    <location>
        <begin position="6"/>
        <end position="122"/>
    </location>
</feature>
<reference evidence="6 7" key="1">
    <citation type="submission" date="2023-11" db="EMBL/GenBank/DDBJ databases">
        <authorList>
            <person name="Ouyang M.-Y."/>
        </authorList>
    </citation>
    <scope>NUCLEOTIDE SEQUENCE [LARGE SCALE GENOMIC DNA]</scope>
    <source>
        <strain evidence="6 7">OY6</strain>
    </source>
</reference>
<evidence type="ECO:0000313" key="6">
    <source>
        <dbReference type="EMBL" id="MDX8127491.1"/>
    </source>
</evidence>
<dbReference type="InterPro" id="IPR000792">
    <property type="entry name" value="Tscrpt_reg_LuxR_C"/>
</dbReference>
<gene>
    <name evidence="6" type="ORF">QLH52_09370</name>
</gene>
<feature type="domain" description="HTH luxR-type" evidence="4">
    <location>
        <begin position="145"/>
        <end position="210"/>
    </location>
</feature>
<dbReference type="PANTHER" id="PTHR43214:SF43">
    <property type="entry name" value="TWO-COMPONENT RESPONSE REGULATOR"/>
    <property type="match status" value="1"/>
</dbReference>
<accession>A0ABU4UDJ4</accession>
<evidence type="ECO:0000256" key="1">
    <source>
        <dbReference type="ARBA" id="ARBA00022553"/>
    </source>
</evidence>